<evidence type="ECO:0000256" key="6">
    <source>
        <dbReference type="ARBA" id="ARBA00023136"/>
    </source>
</evidence>
<dbReference type="Pfam" id="PF02487">
    <property type="entry name" value="CLN3"/>
    <property type="match status" value="2"/>
</dbReference>
<feature type="transmembrane region" description="Helical" evidence="7">
    <location>
        <begin position="12"/>
        <end position="33"/>
    </location>
</feature>
<dbReference type="InterPro" id="IPR003492">
    <property type="entry name" value="Battenin_disease_Cln3"/>
</dbReference>
<dbReference type="AlphaFoldDB" id="A0A9P6RJW8"/>
<evidence type="ECO:0000256" key="7">
    <source>
        <dbReference type="RuleBase" id="RU361113"/>
    </source>
</evidence>
<feature type="transmembrane region" description="Helical" evidence="7">
    <location>
        <begin position="499"/>
        <end position="523"/>
    </location>
</feature>
<feature type="transmembrane region" description="Helical" evidence="7">
    <location>
        <begin position="64"/>
        <end position="86"/>
    </location>
</feature>
<dbReference type="PANTHER" id="PTHR10981">
    <property type="entry name" value="BATTENIN"/>
    <property type="match status" value="1"/>
</dbReference>
<keyword evidence="5 7" id="KW-1133">Transmembrane helix</keyword>
<dbReference type="GO" id="GO:0005774">
    <property type="term" value="C:vacuolar membrane"/>
    <property type="evidence" value="ECO:0007669"/>
    <property type="project" value="UniProtKB-SubCell"/>
</dbReference>
<evidence type="ECO:0000313" key="9">
    <source>
        <dbReference type="EMBL" id="KAG0321338.1"/>
    </source>
</evidence>
<feature type="compositionally biased region" description="Low complexity" evidence="8">
    <location>
        <begin position="212"/>
        <end position="228"/>
    </location>
</feature>
<dbReference type="OrthoDB" id="5965864at2759"/>
<dbReference type="PRINTS" id="PR01315">
    <property type="entry name" value="BATTENIN"/>
</dbReference>
<reference evidence="9" key="1">
    <citation type="journal article" date="2020" name="Fungal Divers.">
        <title>Resolving the Mortierellaceae phylogeny through synthesis of multi-gene phylogenetics and phylogenomics.</title>
        <authorList>
            <person name="Vandepol N."/>
            <person name="Liber J."/>
            <person name="Desiro A."/>
            <person name="Na H."/>
            <person name="Kennedy M."/>
            <person name="Barry K."/>
            <person name="Grigoriev I.V."/>
            <person name="Miller A.N."/>
            <person name="O'Donnell K."/>
            <person name="Stajich J.E."/>
            <person name="Bonito G."/>
        </authorList>
    </citation>
    <scope>NUCLEOTIDE SEQUENCE</scope>
    <source>
        <strain evidence="9">REB-010B</strain>
    </source>
</reference>
<dbReference type="SUPFAM" id="SSF103473">
    <property type="entry name" value="MFS general substrate transporter"/>
    <property type="match status" value="1"/>
</dbReference>
<sequence>MVHLVGAEVPKGVVLLADITPSLLIKMIAPYFIHKVPYPVRIIFCASLSFSAIVLIAMADTISIRLIGVMMASLSSGLGELTFLMLSSFYRLQMVSAWSSGTGGAGLLGALLFLALTSWIGLSVSRTLGIVSLFPSLMLFAYFILLRKPSQNARYHAEGYRPVSSHNHNDSDIEEEELLASPTRDSTHHPRNPSTRSSGTDGPTPATDVPFASSDSNSSGHGSTASNGQTAIQPLQSDVSVSTVTDVPPIGLTMPVPSGVASAATTGTLTSATPALFTDTLMAPTSWNATPSWDVPQQHMEPTSINTLLAATDPDDPEFVSPFRETLVRGSTDLESSRRRVYKTQPNEAMTLQEKFAMARSLLVPFMVPLFLVYVTEYTMNQGVLPVILFPLDKTPFTHLRDHYVTYSAIYQLGVFISRSSASLIQISRLWIPSFLQLITLLVATSQALFSTASTPFPIPSIYLVFVLILWEGLLGGATYVHTYIGISHDLEHDPKGKEFALGVVGVADGLGIMVAGLASLWIEPALCRWQVVEKGVELCLAMAD</sequence>
<dbReference type="EMBL" id="JAAAIP010000247">
    <property type="protein sequence ID" value="KAG0321338.1"/>
    <property type="molecule type" value="Genomic_DNA"/>
</dbReference>
<feature type="transmembrane region" description="Helical" evidence="7">
    <location>
        <begin position="40"/>
        <end position="58"/>
    </location>
</feature>
<organism evidence="9 10">
    <name type="scientific">Dissophora globulifera</name>
    <dbReference type="NCBI Taxonomy" id="979702"/>
    <lineage>
        <taxon>Eukaryota</taxon>
        <taxon>Fungi</taxon>
        <taxon>Fungi incertae sedis</taxon>
        <taxon>Mucoromycota</taxon>
        <taxon>Mortierellomycotina</taxon>
        <taxon>Mortierellomycetes</taxon>
        <taxon>Mortierellales</taxon>
        <taxon>Mortierellaceae</taxon>
        <taxon>Dissophora</taxon>
    </lineage>
</organism>
<feature type="transmembrane region" description="Helical" evidence="7">
    <location>
        <begin position="430"/>
        <end position="450"/>
    </location>
</feature>
<protein>
    <recommendedName>
        <fullName evidence="7">Protein BTN</fullName>
    </recommendedName>
</protein>
<name>A0A9P6RJW8_9FUNG</name>
<dbReference type="Proteomes" id="UP000738325">
    <property type="component" value="Unassembled WGS sequence"/>
</dbReference>
<keyword evidence="7" id="KW-0926">Vacuole</keyword>
<evidence type="ECO:0000313" key="10">
    <source>
        <dbReference type="Proteomes" id="UP000738325"/>
    </source>
</evidence>
<dbReference type="GO" id="GO:0051453">
    <property type="term" value="P:regulation of intracellular pH"/>
    <property type="evidence" value="ECO:0007669"/>
    <property type="project" value="TreeGrafter"/>
</dbReference>
<keyword evidence="6 7" id="KW-0472">Membrane</keyword>
<feature type="transmembrane region" description="Helical" evidence="7">
    <location>
        <begin position="462"/>
        <end position="487"/>
    </location>
</feature>
<comment type="similarity">
    <text evidence="2 7">Belongs to the battenin family.</text>
</comment>
<proteinExistence type="inferred from homology"/>
<dbReference type="GO" id="GO:0012505">
    <property type="term" value="C:endomembrane system"/>
    <property type="evidence" value="ECO:0007669"/>
    <property type="project" value="UniProtKB-SubCell"/>
</dbReference>
<accession>A0A9P6RJW8</accession>
<feature type="transmembrane region" description="Helical" evidence="7">
    <location>
        <begin position="128"/>
        <end position="146"/>
    </location>
</feature>
<feature type="transmembrane region" description="Helical" evidence="7">
    <location>
        <begin position="98"/>
        <end position="122"/>
    </location>
</feature>
<feature type="transmembrane region" description="Helical" evidence="7">
    <location>
        <begin position="362"/>
        <end position="380"/>
    </location>
</feature>
<evidence type="ECO:0000256" key="8">
    <source>
        <dbReference type="SAM" id="MobiDB-lite"/>
    </source>
</evidence>
<keyword evidence="3" id="KW-0813">Transport</keyword>
<evidence type="ECO:0000256" key="4">
    <source>
        <dbReference type="ARBA" id="ARBA00022692"/>
    </source>
</evidence>
<dbReference type="PANTHER" id="PTHR10981:SF0">
    <property type="entry name" value="BATTENIN"/>
    <property type="match status" value="1"/>
</dbReference>
<evidence type="ECO:0000256" key="2">
    <source>
        <dbReference type="ARBA" id="ARBA00007467"/>
    </source>
</evidence>
<keyword evidence="10" id="KW-1185">Reference proteome</keyword>
<feature type="compositionally biased region" description="Polar residues" evidence="8">
    <location>
        <begin position="192"/>
        <end position="201"/>
    </location>
</feature>
<comment type="caution">
    <text evidence="9">The sequence shown here is derived from an EMBL/GenBank/DDBJ whole genome shotgun (WGS) entry which is preliminary data.</text>
</comment>
<feature type="region of interest" description="Disordered" evidence="8">
    <location>
        <begin position="180"/>
        <end position="239"/>
    </location>
</feature>
<comment type="subcellular location">
    <subcellularLocation>
        <location evidence="1">Endomembrane system</location>
        <topology evidence="1">Multi-pass membrane protein</topology>
    </subcellularLocation>
    <subcellularLocation>
        <location evidence="7">Vacuole membrane</location>
        <topology evidence="7">Multi-pass membrane protein</topology>
    </subcellularLocation>
</comment>
<dbReference type="InterPro" id="IPR036259">
    <property type="entry name" value="MFS_trans_sf"/>
</dbReference>
<evidence type="ECO:0000256" key="1">
    <source>
        <dbReference type="ARBA" id="ARBA00004127"/>
    </source>
</evidence>
<keyword evidence="4 7" id="KW-0812">Transmembrane</keyword>
<gene>
    <name evidence="9" type="primary">BTN1</name>
    <name evidence="9" type="ORF">BGZ99_003956</name>
</gene>
<evidence type="ECO:0000256" key="5">
    <source>
        <dbReference type="ARBA" id="ARBA00022989"/>
    </source>
</evidence>
<evidence type="ECO:0000256" key="3">
    <source>
        <dbReference type="ARBA" id="ARBA00022448"/>
    </source>
</evidence>